<reference evidence="2" key="1">
    <citation type="journal article" date="2013" name="Nat. Genet.">
        <title>The Capsella rubella genome and the genomic consequences of rapid mating system evolution.</title>
        <authorList>
            <person name="Slotte T."/>
            <person name="Hazzouri K.M."/>
            <person name="Agren J.A."/>
            <person name="Koenig D."/>
            <person name="Maumus F."/>
            <person name="Guo Y.L."/>
            <person name="Steige K."/>
            <person name="Platts A.E."/>
            <person name="Escobar J.S."/>
            <person name="Newman L.K."/>
            <person name="Wang W."/>
            <person name="Mandakova T."/>
            <person name="Vello E."/>
            <person name="Smith L.M."/>
            <person name="Henz S.R."/>
            <person name="Steffen J."/>
            <person name="Takuno S."/>
            <person name="Brandvain Y."/>
            <person name="Coop G."/>
            <person name="Andolfatto P."/>
            <person name="Hu T.T."/>
            <person name="Blanchette M."/>
            <person name="Clark R.M."/>
            <person name="Quesneville H."/>
            <person name="Nordborg M."/>
            <person name="Gaut B.S."/>
            <person name="Lysak M.A."/>
            <person name="Jenkins J."/>
            <person name="Grimwood J."/>
            <person name="Chapman J."/>
            <person name="Prochnik S."/>
            <person name="Shu S."/>
            <person name="Rokhsar D."/>
            <person name="Schmutz J."/>
            <person name="Weigel D."/>
            <person name="Wright S.I."/>
        </authorList>
    </citation>
    <scope>NUCLEOTIDE SEQUENCE [LARGE SCALE GENOMIC DNA]</scope>
    <source>
        <strain evidence="2">cv. Monte Gargano</strain>
    </source>
</reference>
<dbReference type="Pfam" id="PF03069">
    <property type="entry name" value="FmdA_AmdA"/>
    <property type="match status" value="1"/>
</dbReference>
<evidence type="ECO:0000313" key="2">
    <source>
        <dbReference type="Proteomes" id="UP000029121"/>
    </source>
</evidence>
<accession>R0GTX1</accession>
<dbReference type="STRING" id="81985.R0GTX1"/>
<dbReference type="PANTHER" id="PTHR31891">
    <property type="entry name" value="FORMAMIDASE C869.04-RELATED"/>
    <property type="match status" value="1"/>
</dbReference>
<proteinExistence type="predicted"/>
<dbReference type="GO" id="GO:0016811">
    <property type="term" value="F:hydrolase activity, acting on carbon-nitrogen (but not peptide) bonds, in linear amides"/>
    <property type="evidence" value="ECO:0007669"/>
    <property type="project" value="InterPro"/>
</dbReference>
<gene>
    <name evidence="1" type="ORF">CARUB_v10006903mg</name>
</gene>
<keyword evidence="2" id="KW-1185">Reference proteome</keyword>
<dbReference type="Proteomes" id="UP000029121">
    <property type="component" value="Unassembled WGS sequence"/>
</dbReference>
<dbReference type="PANTHER" id="PTHR31891:SF1">
    <property type="entry name" value="FORMAMIDASE C869.04-RELATED"/>
    <property type="match status" value="1"/>
</dbReference>
<dbReference type="Gene3D" id="2.60.120.580">
    <property type="entry name" value="Acetamidase/Formamidase-like domains"/>
    <property type="match status" value="1"/>
</dbReference>
<evidence type="ECO:0000313" key="1">
    <source>
        <dbReference type="EMBL" id="EOA15765.1"/>
    </source>
</evidence>
<dbReference type="SUPFAM" id="SSF141130">
    <property type="entry name" value="Acetamidase/Formamidase-like"/>
    <property type="match status" value="1"/>
</dbReference>
<sequence>MKGTSGGNWDIKNLSRGSKLYLSVFVLGPYLRTSDMYFSQGDDEMDFYNSSINRMQQGVPFKRPVLNGIEYFFKFGYSKEQVLISAVSPRTYIVRKPDVLKSTYDGKIPITKNPSSSSS</sequence>
<dbReference type="EMBL" id="KB870811">
    <property type="protein sequence ID" value="EOA15765.1"/>
    <property type="molecule type" value="Genomic_DNA"/>
</dbReference>
<dbReference type="AlphaFoldDB" id="R0GTX1"/>
<name>R0GTX1_9BRAS</name>
<protein>
    <submittedName>
        <fullName evidence="1">Uncharacterized protein</fullName>
    </submittedName>
</protein>
<organism evidence="1 2">
    <name type="scientific">Capsella rubella</name>
    <dbReference type="NCBI Taxonomy" id="81985"/>
    <lineage>
        <taxon>Eukaryota</taxon>
        <taxon>Viridiplantae</taxon>
        <taxon>Streptophyta</taxon>
        <taxon>Embryophyta</taxon>
        <taxon>Tracheophyta</taxon>
        <taxon>Spermatophyta</taxon>
        <taxon>Magnoliopsida</taxon>
        <taxon>eudicotyledons</taxon>
        <taxon>Gunneridae</taxon>
        <taxon>Pentapetalae</taxon>
        <taxon>rosids</taxon>
        <taxon>malvids</taxon>
        <taxon>Brassicales</taxon>
        <taxon>Brassicaceae</taxon>
        <taxon>Camelineae</taxon>
        <taxon>Capsella</taxon>
    </lineage>
</organism>
<dbReference type="InterPro" id="IPR004304">
    <property type="entry name" value="FmdA_AmdA"/>
</dbReference>